<evidence type="ECO:0000313" key="3">
    <source>
        <dbReference type="EMBL" id="RZU63360.1"/>
    </source>
</evidence>
<evidence type="ECO:0000313" key="4">
    <source>
        <dbReference type="Proteomes" id="UP000292685"/>
    </source>
</evidence>
<dbReference type="Gene3D" id="2.170.130.30">
    <property type="match status" value="1"/>
</dbReference>
<dbReference type="AlphaFoldDB" id="A0A4Q8AG75"/>
<evidence type="ECO:0000259" key="2">
    <source>
        <dbReference type="Pfam" id="PF14478"/>
    </source>
</evidence>
<comment type="caution">
    <text evidence="3">The sequence shown here is derived from an EMBL/GenBank/DDBJ whole genome shotgun (WGS) entry which is preliminary data.</text>
</comment>
<evidence type="ECO:0000256" key="1">
    <source>
        <dbReference type="SAM" id="MobiDB-lite"/>
    </source>
</evidence>
<keyword evidence="4" id="KW-1185">Reference proteome</keyword>
<dbReference type="EMBL" id="SHLA01000001">
    <property type="protein sequence ID" value="RZU63360.1"/>
    <property type="molecule type" value="Genomic_DNA"/>
</dbReference>
<feature type="compositionally biased region" description="Low complexity" evidence="1">
    <location>
        <begin position="40"/>
        <end position="63"/>
    </location>
</feature>
<dbReference type="InterPro" id="IPR027954">
    <property type="entry name" value="Transcobalamin-like_C"/>
</dbReference>
<gene>
    <name evidence="3" type="ORF">EV380_2977</name>
</gene>
<protein>
    <submittedName>
        <fullName evidence="3">Uncharacterized protein DUF4430</fullName>
    </submittedName>
</protein>
<proteinExistence type="predicted"/>
<reference evidence="3 4" key="1">
    <citation type="submission" date="2019-02" db="EMBL/GenBank/DDBJ databases">
        <title>Sequencing the genomes of 1000 actinobacteria strains.</title>
        <authorList>
            <person name="Klenk H.-P."/>
        </authorList>
    </citation>
    <scope>NUCLEOTIDE SEQUENCE [LARGE SCALE GENOMIC DNA]</scope>
    <source>
        <strain evidence="3 4">DSM 17364</strain>
    </source>
</reference>
<feature type="region of interest" description="Disordered" evidence="1">
    <location>
        <begin position="38"/>
        <end position="66"/>
    </location>
</feature>
<dbReference type="Proteomes" id="UP000292685">
    <property type="component" value="Unassembled WGS sequence"/>
</dbReference>
<sequence>MINGVTTDFRTIPKSHAAALAAGLLSLALLTGCSGGTGDPGTTTSPAASETATAPASESASETFTYEGEDGKTVLELLLENDPEAEVSGEGEMAFVTGIDGRAVDADANEFWALYVDGEFAQEGAGTLETEDGQEIEWKLDTFE</sequence>
<dbReference type="Pfam" id="PF14478">
    <property type="entry name" value="DUF4430"/>
    <property type="match status" value="1"/>
</dbReference>
<feature type="domain" description="Transcobalamin-like C-terminal" evidence="2">
    <location>
        <begin position="71"/>
        <end position="141"/>
    </location>
</feature>
<name>A0A4Q8AG75_9MICC</name>
<accession>A0A4Q8AG75</accession>
<organism evidence="3 4">
    <name type="scientific">Zhihengliuella halotolerans</name>
    <dbReference type="NCBI Taxonomy" id="370736"/>
    <lineage>
        <taxon>Bacteria</taxon>
        <taxon>Bacillati</taxon>
        <taxon>Actinomycetota</taxon>
        <taxon>Actinomycetes</taxon>
        <taxon>Micrococcales</taxon>
        <taxon>Micrococcaceae</taxon>
        <taxon>Zhihengliuella</taxon>
    </lineage>
</organism>